<name>A0A841ZP28_9LIST</name>
<feature type="region of interest" description="Disordered" evidence="1">
    <location>
        <begin position="121"/>
        <end position="144"/>
    </location>
</feature>
<evidence type="ECO:0000313" key="3">
    <source>
        <dbReference type="Proteomes" id="UP000559885"/>
    </source>
</evidence>
<sequence>MAIKIEQSADIPVTINSMEFKFDSSDENIKRLANIDEIIEKKLSKSDFKQNATEEIERVTSEEIEEGLKNAGLVAKVGFDEILGKGSFEKIYKSCPSILKVLDIFTAVIDGLYEEIKDTGKRMEQNQSEKAQSYLKAKKAKAKK</sequence>
<comment type="caution">
    <text evidence="2">The sequence shown here is derived from an EMBL/GenBank/DDBJ whole genome shotgun (WGS) entry which is preliminary data.</text>
</comment>
<dbReference type="AlphaFoldDB" id="A0A841ZP28"/>
<dbReference type="EMBL" id="JAARRM010000007">
    <property type="protein sequence ID" value="MBC1522409.1"/>
    <property type="molecule type" value="Genomic_DNA"/>
</dbReference>
<gene>
    <name evidence="2" type="ORF">HB912_12200</name>
</gene>
<evidence type="ECO:0000256" key="1">
    <source>
        <dbReference type="SAM" id="MobiDB-lite"/>
    </source>
</evidence>
<organism evidence="2 3">
    <name type="scientific">Listeria aquatica</name>
    <dbReference type="NCBI Taxonomy" id="1494960"/>
    <lineage>
        <taxon>Bacteria</taxon>
        <taxon>Bacillati</taxon>
        <taxon>Bacillota</taxon>
        <taxon>Bacilli</taxon>
        <taxon>Bacillales</taxon>
        <taxon>Listeriaceae</taxon>
        <taxon>Listeria</taxon>
    </lineage>
</organism>
<dbReference type="Proteomes" id="UP000559885">
    <property type="component" value="Unassembled WGS sequence"/>
</dbReference>
<reference evidence="2 3" key="1">
    <citation type="submission" date="2020-03" db="EMBL/GenBank/DDBJ databases">
        <title>Soil Listeria distribution.</title>
        <authorList>
            <person name="Liao J."/>
            <person name="Wiedmann M."/>
        </authorList>
    </citation>
    <scope>NUCLEOTIDE SEQUENCE [LARGE SCALE GENOMIC DNA]</scope>
    <source>
        <strain evidence="2 3">FSL L7-1507</strain>
    </source>
</reference>
<evidence type="ECO:0000313" key="2">
    <source>
        <dbReference type="EMBL" id="MBC1522409.1"/>
    </source>
</evidence>
<dbReference type="RefSeq" id="WP_185374945.1">
    <property type="nucleotide sequence ID" value="NZ_JAARRM010000007.1"/>
</dbReference>
<protein>
    <submittedName>
        <fullName evidence="2">Uncharacterized protein</fullName>
    </submittedName>
</protein>
<proteinExistence type="predicted"/>
<accession>A0A841ZP28</accession>